<dbReference type="SMART" id="SM00028">
    <property type="entry name" value="TPR"/>
    <property type="match status" value="3"/>
</dbReference>
<dbReference type="EMBL" id="FNUS01000001">
    <property type="protein sequence ID" value="SEF49759.1"/>
    <property type="molecule type" value="Genomic_DNA"/>
</dbReference>
<dbReference type="PANTHER" id="PTHR24421">
    <property type="entry name" value="NITRATE/NITRITE SENSOR PROTEIN NARX-RELATED"/>
    <property type="match status" value="1"/>
</dbReference>
<evidence type="ECO:0000313" key="9">
    <source>
        <dbReference type="Proteomes" id="UP000236738"/>
    </source>
</evidence>
<evidence type="ECO:0000256" key="5">
    <source>
        <dbReference type="SAM" id="Coils"/>
    </source>
</evidence>
<dbReference type="SUPFAM" id="SSF55874">
    <property type="entry name" value="ATPase domain of HSP90 chaperone/DNA topoisomerase II/histidine kinase"/>
    <property type="match status" value="1"/>
</dbReference>
<dbReference type="InterPro" id="IPR019734">
    <property type="entry name" value="TPR_rpt"/>
</dbReference>
<dbReference type="InterPro" id="IPR050482">
    <property type="entry name" value="Sensor_HK_TwoCompSys"/>
</dbReference>
<keyword evidence="6" id="KW-0812">Transmembrane</keyword>
<dbReference type="GO" id="GO:0000160">
    <property type="term" value="P:phosphorelay signal transduction system"/>
    <property type="evidence" value="ECO:0007669"/>
    <property type="project" value="UniProtKB-KW"/>
</dbReference>
<reference evidence="9" key="1">
    <citation type="submission" date="2016-10" db="EMBL/GenBank/DDBJ databases">
        <authorList>
            <person name="Varghese N."/>
            <person name="Submissions S."/>
        </authorList>
    </citation>
    <scope>NUCLEOTIDE SEQUENCE [LARGE SCALE GENOMIC DNA]</scope>
    <source>
        <strain evidence="9">DSM 21580</strain>
    </source>
</reference>
<evidence type="ECO:0000256" key="2">
    <source>
        <dbReference type="ARBA" id="ARBA00022777"/>
    </source>
</evidence>
<name>A0A1H5SGL7_9FLAO</name>
<evidence type="ECO:0000256" key="3">
    <source>
        <dbReference type="ARBA" id="ARBA00023012"/>
    </source>
</evidence>
<feature type="transmembrane region" description="Helical" evidence="6">
    <location>
        <begin position="334"/>
        <end position="355"/>
    </location>
</feature>
<evidence type="ECO:0000256" key="1">
    <source>
        <dbReference type="ARBA" id="ARBA00022679"/>
    </source>
</evidence>
<keyword evidence="1" id="KW-0808">Transferase</keyword>
<evidence type="ECO:0000256" key="4">
    <source>
        <dbReference type="PROSITE-ProRule" id="PRU00339"/>
    </source>
</evidence>
<protein>
    <submittedName>
        <fullName evidence="8">Tetratricopeptide repeat-containing protein</fullName>
    </submittedName>
</protein>
<dbReference type="SUPFAM" id="SSF48452">
    <property type="entry name" value="TPR-like"/>
    <property type="match status" value="2"/>
</dbReference>
<keyword evidence="3" id="KW-0902">Two-component regulatory system</keyword>
<dbReference type="PROSITE" id="PS50005">
    <property type="entry name" value="TPR"/>
    <property type="match status" value="1"/>
</dbReference>
<organism evidence="8 9">
    <name type="scientific">Halpernia humi</name>
    <dbReference type="NCBI Taxonomy" id="493375"/>
    <lineage>
        <taxon>Bacteria</taxon>
        <taxon>Pseudomonadati</taxon>
        <taxon>Bacteroidota</taxon>
        <taxon>Flavobacteriia</taxon>
        <taxon>Flavobacteriales</taxon>
        <taxon>Weeksellaceae</taxon>
        <taxon>Chryseobacterium group</taxon>
        <taxon>Halpernia</taxon>
    </lineage>
</organism>
<dbReference type="CDD" id="cd16917">
    <property type="entry name" value="HATPase_UhpB-NarQ-NarX-like"/>
    <property type="match status" value="1"/>
</dbReference>
<keyword evidence="6" id="KW-1133">Transmembrane helix</keyword>
<dbReference type="PROSITE" id="PS51257">
    <property type="entry name" value="PROKAR_LIPOPROTEIN"/>
    <property type="match status" value="1"/>
</dbReference>
<dbReference type="RefSeq" id="WP_103912204.1">
    <property type="nucleotide sequence ID" value="NZ_FNUS01000001.1"/>
</dbReference>
<dbReference type="InterPro" id="IPR011990">
    <property type="entry name" value="TPR-like_helical_dom_sf"/>
</dbReference>
<dbReference type="InterPro" id="IPR003594">
    <property type="entry name" value="HATPase_dom"/>
</dbReference>
<keyword evidence="5" id="KW-0175">Coiled coil</keyword>
<keyword evidence="9" id="KW-1185">Reference proteome</keyword>
<dbReference type="AlphaFoldDB" id="A0A1H5SGL7"/>
<keyword evidence="4" id="KW-0802">TPR repeat</keyword>
<gene>
    <name evidence="8" type="ORF">SAMN05421847_0141</name>
</gene>
<keyword evidence="2" id="KW-0418">Kinase</keyword>
<evidence type="ECO:0000313" key="8">
    <source>
        <dbReference type="EMBL" id="SEF49759.1"/>
    </source>
</evidence>
<dbReference type="GO" id="GO:0016301">
    <property type="term" value="F:kinase activity"/>
    <property type="evidence" value="ECO:0007669"/>
    <property type="project" value="UniProtKB-KW"/>
</dbReference>
<evidence type="ECO:0000259" key="7">
    <source>
        <dbReference type="Pfam" id="PF02518"/>
    </source>
</evidence>
<evidence type="ECO:0000256" key="6">
    <source>
        <dbReference type="SAM" id="Phobius"/>
    </source>
</evidence>
<feature type="coiled-coil region" evidence="5">
    <location>
        <begin position="308"/>
        <end position="338"/>
    </location>
</feature>
<sequence>MNYNIRFLPIICIILFSCEEKNVTSIVSSNLNYEKAWDLLSFKKNNDSAFYYFNLAKLEFDKINDKVGAGKSLMNAAIIQSNEGDYFGSDESSTQALKYFNETKDKDYIVSVYNAIAISRNNLEDYKTALIWYEKALKVSKDSLEKIKIQNNIAVAYSKLKDYKKSIEIFESLLNLKLTNQDKKIKSKIIDNLAFTKFLQNKNYNAEPELNKALKIREKENDLWGQNASHAHLADYFKEKNPEKSLFHAHKMYEIAGQLKSPDDEIEALQKLVNLESTANSKKYFRIYLKLNDSMQTARNKAKNQFALVRYESEKNRADLLKSQAENTKKNYQLLVRNVALGLAFLAIIISFIWFEKRRKRVKQEKELLLQEKELEVKNTELRYSKKVHDVVSNGVYQVMSEIENTREFNKEKILNKLEKLYEKSRDISYENASENFKPKYKSKISNLVESFTSNVLKSVIIGNEEEMWKQISSKVKSELLVILQELLVNMKKHSQAKKIRLEFEKNENQLVIIYSDDGIGFGESIQKKNGLKNMENRIVSCDGSLTFDETIEKGTKIMISFPQKFI</sequence>
<accession>A0A1H5SGL7</accession>
<dbReference type="Pfam" id="PF13424">
    <property type="entry name" value="TPR_12"/>
    <property type="match status" value="1"/>
</dbReference>
<proteinExistence type="predicted"/>
<keyword evidence="6" id="KW-0472">Membrane</keyword>
<dbReference type="OrthoDB" id="943406at2"/>
<dbReference type="Proteomes" id="UP000236738">
    <property type="component" value="Unassembled WGS sequence"/>
</dbReference>
<feature type="domain" description="Histidine kinase/HSP90-like ATPase" evidence="7">
    <location>
        <begin position="479"/>
        <end position="564"/>
    </location>
</feature>
<dbReference type="Pfam" id="PF02518">
    <property type="entry name" value="HATPase_c"/>
    <property type="match status" value="1"/>
</dbReference>
<dbReference type="Gene3D" id="3.30.565.10">
    <property type="entry name" value="Histidine kinase-like ATPase, C-terminal domain"/>
    <property type="match status" value="1"/>
</dbReference>
<dbReference type="Gene3D" id="1.25.40.10">
    <property type="entry name" value="Tetratricopeptide repeat domain"/>
    <property type="match status" value="2"/>
</dbReference>
<dbReference type="InterPro" id="IPR036890">
    <property type="entry name" value="HATPase_C_sf"/>
</dbReference>
<feature type="repeat" description="TPR" evidence="4">
    <location>
        <begin position="147"/>
        <end position="180"/>
    </location>
</feature>